<evidence type="ECO:0000256" key="3">
    <source>
        <dbReference type="ARBA" id="ARBA00022692"/>
    </source>
</evidence>
<sequence length="775" mass="81084">MDAALTRLLLLLLFAAAASAATHPADLAVLLDIRKSLTNPDLLGWPDDGGGDACGNPAWPHVSCDQTGRVDNLDLKGLGLAGRLPASISTLAALKDLSLQDNRLSGPLPSFSGMISLERVFLNGNDFDSIPADFFLGLSGLLQISLTGNSRINASSGGWTLSDDIATSSPQLQVLELDNCGLTGAIPASLGKMTSLQNLTLTYNNLTGTIPASFNGSGIQTLELNNQKGETKLSGPLDVVATMTNLVQLWLHGNDFSGPVPDGISSCTALTSLKLNNNRLVGLVPPGLAAIPGLHEVTLDNNSLRGPVPALKTSNFTFSHNGFCSDKPGDACSPEVTALLQFLAQAEYPTAIVNSWSGGNPCSPNWLGVTCSQAGHVTGLNLQGQGLNGTIGQSLGNLTNLTSIKLGQNHLTGRVPESLTKLGSLQDLDLSMNDLSGPLPKFRTNVKVNVDGNLNFNNPAPDTSPSDAPPSTTPSTPASPGPNPVSSPPSPGSEDKKKKHSVVVLATTIPVALSVAAVISLGAVFLCRKRAPIPPQAASVVVHPRDNSDPDNLAKIVVVTNGSNSGTSQGNTHSGSNSSALGDVHIKDGNCSVETSVVFFLFNLTGKISTKSDVFSFGVVLMELITGLAAIDENRVEEETRYLASWFCLIGKDQDKLKAAIDPSLDLTDETFESICVIAELAGHCTAREPSQRPDMGHAVNLLVPMVEKWKPLSDDAEDYLGIDLHLPLLQMVKSWQDAEGSLADGSILSLEDSKGSIPARPAGFAESFTSADGR</sequence>
<comment type="subcellular location">
    <subcellularLocation>
        <location evidence="1">Membrane</location>
        <topology evidence="1">Single-pass membrane protein</topology>
    </subcellularLocation>
</comment>
<proteinExistence type="predicted"/>
<dbReference type="InterPro" id="IPR003591">
    <property type="entry name" value="Leu-rich_rpt_typical-subtyp"/>
</dbReference>
<reference evidence="13 14" key="1">
    <citation type="journal article" date="2019" name="Sci. Rep.">
        <title>A high-quality genome of Eragrostis curvula grass provides insights into Poaceae evolution and supports new strategies to enhance forage quality.</title>
        <authorList>
            <person name="Carballo J."/>
            <person name="Santos B.A.C.M."/>
            <person name="Zappacosta D."/>
            <person name="Garbus I."/>
            <person name="Selva J.P."/>
            <person name="Gallo C.A."/>
            <person name="Diaz A."/>
            <person name="Albertini E."/>
            <person name="Caccamo M."/>
            <person name="Echenique V."/>
        </authorList>
    </citation>
    <scope>NUCLEOTIDE SEQUENCE [LARGE SCALE GENOMIC DNA]</scope>
    <source>
        <strain evidence="14">cv. Victoria</strain>
        <tissue evidence="13">Leaf</tissue>
    </source>
</reference>
<evidence type="ECO:0000256" key="11">
    <source>
        <dbReference type="SAM" id="SignalP"/>
    </source>
</evidence>
<feature type="compositionally biased region" description="Pro residues" evidence="10">
    <location>
        <begin position="467"/>
        <end position="491"/>
    </location>
</feature>
<dbReference type="InterPro" id="IPR052422">
    <property type="entry name" value="Auxin_Ser/Thr_Kinase"/>
</dbReference>
<keyword evidence="9" id="KW-0325">Glycoprotein</keyword>
<dbReference type="Gene3D" id="3.80.10.10">
    <property type="entry name" value="Ribonuclease Inhibitor"/>
    <property type="match status" value="2"/>
</dbReference>
<evidence type="ECO:0000256" key="10">
    <source>
        <dbReference type="SAM" id="MobiDB-lite"/>
    </source>
</evidence>
<dbReference type="OrthoDB" id="2018786at2759"/>
<gene>
    <name evidence="13" type="ORF">EJB05_40260</name>
</gene>
<feature type="signal peptide" evidence="11">
    <location>
        <begin position="1"/>
        <end position="20"/>
    </location>
</feature>
<comment type="caution">
    <text evidence="13">The sequence shown here is derived from an EMBL/GenBank/DDBJ whole genome shotgun (WGS) entry which is preliminary data.</text>
</comment>
<dbReference type="GO" id="GO:0016020">
    <property type="term" value="C:membrane"/>
    <property type="evidence" value="ECO:0007669"/>
    <property type="project" value="UniProtKB-SubCell"/>
</dbReference>
<dbReference type="AlphaFoldDB" id="A0A5J9TZL6"/>
<dbReference type="Pfam" id="PF08263">
    <property type="entry name" value="LRRNT_2"/>
    <property type="match status" value="2"/>
</dbReference>
<evidence type="ECO:0000256" key="7">
    <source>
        <dbReference type="ARBA" id="ARBA00023136"/>
    </source>
</evidence>
<evidence type="ECO:0000256" key="1">
    <source>
        <dbReference type="ARBA" id="ARBA00004167"/>
    </source>
</evidence>
<keyword evidence="7" id="KW-0472">Membrane</keyword>
<keyword evidence="14" id="KW-1185">Reference proteome</keyword>
<dbReference type="InterPro" id="IPR013210">
    <property type="entry name" value="LRR_N_plant-typ"/>
</dbReference>
<dbReference type="SUPFAM" id="SSF52058">
    <property type="entry name" value="L domain-like"/>
    <property type="match status" value="2"/>
</dbReference>
<feature type="domain" description="Leucine-rich repeat-containing N-terminal plant-type" evidence="12">
    <location>
        <begin position="24"/>
        <end position="65"/>
    </location>
</feature>
<dbReference type="Pfam" id="PF00560">
    <property type="entry name" value="LRR_1"/>
    <property type="match status" value="3"/>
</dbReference>
<evidence type="ECO:0000313" key="13">
    <source>
        <dbReference type="EMBL" id="TVU16685.1"/>
    </source>
</evidence>
<feature type="chain" id="PRO_5023848768" description="Leucine-rich repeat-containing N-terminal plant-type domain-containing protein" evidence="11">
    <location>
        <begin position="21"/>
        <end position="775"/>
    </location>
</feature>
<evidence type="ECO:0000256" key="2">
    <source>
        <dbReference type="ARBA" id="ARBA00022614"/>
    </source>
</evidence>
<dbReference type="FunFam" id="3.80.10.10:FF:000129">
    <property type="entry name" value="Leucine-rich repeat receptor-like kinase"/>
    <property type="match status" value="1"/>
</dbReference>
<feature type="domain" description="Leucine-rich repeat-containing N-terminal plant-type" evidence="12">
    <location>
        <begin position="334"/>
        <end position="372"/>
    </location>
</feature>
<feature type="region of interest" description="Disordered" evidence="10">
    <location>
        <begin position="754"/>
        <end position="775"/>
    </location>
</feature>
<keyword evidence="6" id="KW-1133">Transmembrane helix</keyword>
<dbReference type="Proteomes" id="UP000324897">
    <property type="component" value="Unassembled WGS sequence"/>
</dbReference>
<dbReference type="InterPro" id="IPR001611">
    <property type="entry name" value="Leu-rich_rpt"/>
</dbReference>
<dbReference type="PANTHER" id="PTHR47986:SF1">
    <property type="entry name" value="OS04G0685900 PROTEIN"/>
    <property type="match status" value="1"/>
</dbReference>
<evidence type="ECO:0000256" key="4">
    <source>
        <dbReference type="ARBA" id="ARBA00022729"/>
    </source>
</evidence>
<evidence type="ECO:0000256" key="9">
    <source>
        <dbReference type="ARBA" id="ARBA00023180"/>
    </source>
</evidence>
<evidence type="ECO:0000256" key="8">
    <source>
        <dbReference type="ARBA" id="ARBA00023170"/>
    </source>
</evidence>
<evidence type="ECO:0000313" key="14">
    <source>
        <dbReference type="Proteomes" id="UP000324897"/>
    </source>
</evidence>
<evidence type="ECO:0000256" key="6">
    <source>
        <dbReference type="ARBA" id="ARBA00022989"/>
    </source>
</evidence>
<evidence type="ECO:0000259" key="12">
    <source>
        <dbReference type="Pfam" id="PF08263"/>
    </source>
</evidence>
<dbReference type="Gene3D" id="1.10.510.10">
    <property type="entry name" value="Transferase(Phosphotransferase) domain 1"/>
    <property type="match status" value="1"/>
</dbReference>
<organism evidence="13 14">
    <name type="scientific">Eragrostis curvula</name>
    <name type="common">weeping love grass</name>
    <dbReference type="NCBI Taxonomy" id="38414"/>
    <lineage>
        <taxon>Eukaryota</taxon>
        <taxon>Viridiplantae</taxon>
        <taxon>Streptophyta</taxon>
        <taxon>Embryophyta</taxon>
        <taxon>Tracheophyta</taxon>
        <taxon>Spermatophyta</taxon>
        <taxon>Magnoliopsida</taxon>
        <taxon>Liliopsida</taxon>
        <taxon>Poales</taxon>
        <taxon>Poaceae</taxon>
        <taxon>PACMAD clade</taxon>
        <taxon>Chloridoideae</taxon>
        <taxon>Eragrostideae</taxon>
        <taxon>Eragrostidinae</taxon>
        <taxon>Eragrostis</taxon>
    </lineage>
</organism>
<dbReference type="InterPro" id="IPR032675">
    <property type="entry name" value="LRR_dom_sf"/>
</dbReference>
<dbReference type="SMART" id="SM00369">
    <property type="entry name" value="LRR_TYP"/>
    <property type="match status" value="6"/>
</dbReference>
<keyword evidence="5" id="KW-0677">Repeat</keyword>
<dbReference type="PANTHER" id="PTHR47986">
    <property type="entry name" value="OSJNBA0070M12.3 PROTEIN"/>
    <property type="match status" value="1"/>
</dbReference>
<dbReference type="SUPFAM" id="SSF56112">
    <property type="entry name" value="Protein kinase-like (PK-like)"/>
    <property type="match status" value="1"/>
</dbReference>
<evidence type="ECO:0000256" key="5">
    <source>
        <dbReference type="ARBA" id="ARBA00022737"/>
    </source>
</evidence>
<dbReference type="FunFam" id="3.80.10.10:FF:000190">
    <property type="entry name" value="Receptor-like kinase TMK4"/>
    <property type="match status" value="1"/>
</dbReference>
<keyword evidence="4 11" id="KW-0732">Signal</keyword>
<dbReference type="InterPro" id="IPR011009">
    <property type="entry name" value="Kinase-like_dom_sf"/>
</dbReference>
<accession>A0A5J9TZL6</accession>
<feature type="non-terminal residue" evidence="13">
    <location>
        <position position="1"/>
    </location>
</feature>
<name>A0A5J9TZL6_9POAL</name>
<protein>
    <recommendedName>
        <fullName evidence="12">Leucine-rich repeat-containing N-terminal plant-type domain-containing protein</fullName>
    </recommendedName>
</protein>
<keyword evidence="8" id="KW-0675">Receptor</keyword>
<dbReference type="EMBL" id="RWGY01000031">
    <property type="protein sequence ID" value="TVU16685.1"/>
    <property type="molecule type" value="Genomic_DNA"/>
</dbReference>
<dbReference type="Gramene" id="TVU16685">
    <property type="protein sequence ID" value="TVU16685"/>
    <property type="gene ID" value="EJB05_40260"/>
</dbReference>
<keyword evidence="3" id="KW-0812">Transmembrane</keyword>
<keyword evidence="2" id="KW-0433">Leucine-rich repeat</keyword>
<feature type="region of interest" description="Disordered" evidence="10">
    <location>
        <begin position="453"/>
        <end position="498"/>
    </location>
</feature>